<proteinExistence type="predicted"/>
<evidence type="ECO:0000313" key="3">
    <source>
        <dbReference type="Proteomes" id="UP000307768"/>
    </source>
</evidence>
<dbReference type="PANTHER" id="PTHR38011:SF2">
    <property type="entry name" value="BIFUNCTIONAL DEAMINASE-REDUCTASE DOMAIN PROTEIN"/>
    <property type="match status" value="1"/>
</dbReference>
<comment type="caution">
    <text evidence="2">The sequence shown here is derived from an EMBL/GenBank/DDBJ whole genome shotgun (WGS) entry which is preliminary data.</text>
</comment>
<organism evidence="2 3">
    <name type="scientific">Mumia zhuanghuii</name>
    <dbReference type="NCBI Taxonomy" id="2585211"/>
    <lineage>
        <taxon>Bacteria</taxon>
        <taxon>Bacillati</taxon>
        <taxon>Actinomycetota</taxon>
        <taxon>Actinomycetes</taxon>
        <taxon>Propionibacteriales</taxon>
        <taxon>Nocardioidaceae</taxon>
        <taxon>Mumia</taxon>
    </lineage>
</organism>
<protein>
    <submittedName>
        <fullName evidence="2">Dihydrofolate reductase</fullName>
    </submittedName>
</protein>
<dbReference type="RefSeq" id="WP_149769415.1">
    <property type="nucleotide sequence ID" value="NZ_VDFQ02000002.1"/>
</dbReference>
<reference evidence="2 3" key="1">
    <citation type="submission" date="2019-09" db="EMBL/GenBank/DDBJ databases">
        <title>Mumia zhuanghuii sp. nov. isolated from the intestinal contents of plateau pika (Ochotona curzoniae) in the Qinghai-Tibet plateau of China.</title>
        <authorList>
            <person name="Tian Z."/>
        </authorList>
    </citation>
    <scope>NUCLEOTIDE SEQUENCE [LARGE SCALE GENOMIC DNA]</scope>
    <source>
        <strain evidence="3">350</strain>
    </source>
</reference>
<accession>A0A5Q6S0L1</accession>
<dbReference type="GO" id="GO:0008703">
    <property type="term" value="F:5-amino-6-(5-phosphoribosylamino)uracil reductase activity"/>
    <property type="evidence" value="ECO:0007669"/>
    <property type="project" value="InterPro"/>
</dbReference>
<dbReference type="PANTHER" id="PTHR38011">
    <property type="entry name" value="DIHYDROFOLATE REDUCTASE FAMILY PROTEIN (AFU_ORTHOLOGUE AFUA_8G06820)"/>
    <property type="match status" value="1"/>
</dbReference>
<dbReference type="GO" id="GO:0009231">
    <property type="term" value="P:riboflavin biosynthetic process"/>
    <property type="evidence" value="ECO:0007669"/>
    <property type="project" value="InterPro"/>
</dbReference>
<dbReference type="OrthoDB" id="3471498at2"/>
<dbReference type="InterPro" id="IPR050765">
    <property type="entry name" value="Riboflavin_Biosynth_HTPR"/>
</dbReference>
<dbReference type="InterPro" id="IPR002734">
    <property type="entry name" value="RibDG_C"/>
</dbReference>
<dbReference type="SUPFAM" id="SSF53597">
    <property type="entry name" value="Dihydrofolate reductase-like"/>
    <property type="match status" value="1"/>
</dbReference>
<feature type="domain" description="Bacterial bifunctional deaminase-reductase C-terminal" evidence="1">
    <location>
        <begin position="4"/>
        <end position="167"/>
    </location>
</feature>
<sequence length="181" mass="19893">MRNVVAYLLVSLDGVAEAPDQFVLDFDEVMYANLGRVIETQDAVLLGRRSYDEWAPFWPTSSHEPFASFINAVDKYVVTSTPLEHDWASTTVVDGSVEDFVRDLKQQPGGDIGVHGSLALTSSLLAAQLVDRLRLVVAPVSVGEGRRFWDGPGDARRWELERVVGTPTGSLLADYRAEPSS</sequence>
<gene>
    <name evidence="2" type="ORF">FE697_010095</name>
</gene>
<dbReference type="InterPro" id="IPR024072">
    <property type="entry name" value="DHFR-like_dom_sf"/>
</dbReference>
<dbReference type="Gene3D" id="3.40.430.10">
    <property type="entry name" value="Dihydrofolate Reductase, subunit A"/>
    <property type="match status" value="1"/>
</dbReference>
<dbReference type="AlphaFoldDB" id="A0A5Q6S0L1"/>
<name>A0A5Q6S0L1_9ACTN</name>
<dbReference type="EMBL" id="VDFQ02000002">
    <property type="protein sequence ID" value="KAA1423896.1"/>
    <property type="molecule type" value="Genomic_DNA"/>
</dbReference>
<dbReference type="Pfam" id="PF01872">
    <property type="entry name" value="RibD_C"/>
    <property type="match status" value="1"/>
</dbReference>
<evidence type="ECO:0000259" key="1">
    <source>
        <dbReference type="Pfam" id="PF01872"/>
    </source>
</evidence>
<evidence type="ECO:0000313" key="2">
    <source>
        <dbReference type="EMBL" id="KAA1423896.1"/>
    </source>
</evidence>
<dbReference type="Proteomes" id="UP000307768">
    <property type="component" value="Unassembled WGS sequence"/>
</dbReference>